<feature type="domain" description="Phage shock protein PspC N-terminal" evidence="8">
    <location>
        <begin position="118"/>
        <end position="182"/>
    </location>
</feature>
<evidence type="ECO:0000256" key="4">
    <source>
        <dbReference type="ARBA" id="ARBA00022989"/>
    </source>
</evidence>
<protein>
    <recommendedName>
        <fullName evidence="8">Phage shock protein PspC N-terminal domain-containing protein</fullName>
    </recommendedName>
</protein>
<keyword evidence="2" id="KW-1003">Cell membrane</keyword>
<accession>A0A212J4E0</accession>
<keyword evidence="4 7" id="KW-1133">Transmembrane helix</keyword>
<name>A0A212J4E0_9BACT</name>
<dbReference type="AlphaFoldDB" id="A0A212J4E0"/>
<dbReference type="RefSeq" id="WP_296938959.1">
    <property type="nucleotide sequence ID" value="NZ_LT599032.1"/>
</dbReference>
<keyword evidence="3 7" id="KW-0812">Transmembrane</keyword>
<dbReference type="InterPro" id="IPR052027">
    <property type="entry name" value="PspC"/>
</dbReference>
<evidence type="ECO:0000259" key="8">
    <source>
        <dbReference type="Pfam" id="PF04024"/>
    </source>
</evidence>
<evidence type="ECO:0000313" key="9">
    <source>
        <dbReference type="EMBL" id="SBV94322.1"/>
    </source>
</evidence>
<reference evidence="9" key="1">
    <citation type="submission" date="2016-04" db="EMBL/GenBank/DDBJ databases">
        <authorList>
            <person name="Evans L.H."/>
            <person name="Alamgir A."/>
            <person name="Owens N."/>
            <person name="Weber N.D."/>
            <person name="Virtaneva K."/>
            <person name="Barbian K."/>
            <person name="Babar A."/>
            <person name="Rosenke K."/>
        </authorList>
    </citation>
    <scope>NUCLEOTIDE SEQUENCE</scope>
    <source>
        <strain evidence="9">86-1</strain>
    </source>
</reference>
<evidence type="ECO:0000256" key="6">
    <source>
        <dbReference type="SAM" id="MobiDB-lite"/>
    </source>
</evidence>
<feature type="compositionally biased region" description="Basic and acidic residues" evidence="6">
    <location>
        <begin position="96"/>
        <end position="108"/>
    </location>
</feature>
<evidence type="ECO:0000256" key="2">
    <source>
        <dbReference type="ARBA" id="ARBA00022475"/>
    </source>
</evidence>
<organism evidence="9">
    <name type="scientific">uncultured Dysgonomonas sp</name>
    <dbReference type="NCBI Taxonomy" id="206096"/>
    <lineage>
        <taxon>Bacteria</taxon>
        <taxon>Pseudomonadati</taxon>
        <taxon>Bacteroidota</taxon>
        <taxon>Bacteroidia</taxon>
        <taxon>Bacteroidales</taxon>
        <taxon>Dysgonomonadaceae</taxon>
        <taxon>Dysgonomonas</taxon>
        <taxon>environmental samples</taxon>
    </lineage>
</organism>
<sequence>MKPTVRVSIGGLAFNLEEDAFQVLDSYLKSLRRHFSGNPEADEIIADIESRLSELLQMRVNGNDGVVSITDAQEITKIMGNPKDFDESISGEAEEGTPKNESYHDTENRDDSYNFFKKKLYRDENNKLIGGVCSGFGHYFKIDPTAVRIVLAAIVFLFSFLSFKVVGTIVLAYIVLWVVMPAARTFNQKLSMTGADPSIENIEDRTQPAPRKYKGSAIGTILNVLINIFVGIIAVAVFLTMLGMITTLVWLYMDTELFGLNNYLVLLGYNSINLKIAFVLATLIPIGALFSLLIKILRRSSFTSQTLVSFIIGLVIWIGAVVYISNKSIKFAHSHKERAEAVEHLPVSTKSDTLIIKLGDEYLTASPQPQNPIMFYKGEKMKDRQVCILPYIKIRQDTSLTDYKVEILKKDYADNNITAKRKTEALHLDYNITDSLITVNPKWYNNKDKWNLESFEIIVTAPNNKKVIMETPLKESYHINSIRFNRYDCFGYHYDFDFD</sequence>
<evidence type="ECO:0000256" key="3">
    <source>
        <dbReference type="ARBA" id="ARBA00022692"/>
    </source>
</evidence>
<dbReference type="PANTHER" id="PTHR33885">
    <property type="entry name" value="PHAGE SHOCK PROTEIN C"/>
    <property type="match status" value="1"/>
</dbReference>
<evidence type="ECO:0000256" key="7">
    <source>
        <dbReference type="SAM" id="Phobius"/>
    </source>
</evidence>
<dbReference type="Pfam" id="PF04024">
    <property type="entry name" value="PspC"/>
    <property type="match status" value="1"/>
</dbReference>
<dbReference type="EMBL" id="FLUM01000001">
    <property type="protein sequence ID" value="SBV94322.1"/>
    <property type="molecule type" value="Genomic_DNA"/>
</dbReference>
<dbReference type="GO" id="GO:0005886">
    <property type="term" value="C:plasma membrane"/>
    <property type="evidence" value="ECO:0007669"/>
    <property type="project" value="UniProtKB-SubCell"/>
</dbReference>
<feature type="region of interest" description="Disordered" evidence="6">
    <location>
        <begin position="81"/>
        <end position="108"/>
    </location>
</feature>
<gene>
    <name evidence="9" type="ORF">KL86DYS1_11103</name>
</gene>
<comment type="subcellular location">
    <subcellularLocation>
        <location evidence="1">Cell membrane</location>
        <topology evidence="1">Single-pass membrane protein</topology>
    </subcellularLocation>
</comment>
<evidence type="ECO:0000256" key="1">
    <source>
        <dbReference type="ARBA" id="ARBA00004162"/>
    </source>
</evidence>
<proteinExistence type="predicted"/>
<keyword evidence="5 7" id="KW-0472">Membrane</keyword>
<evidence type="ECO:0000256" key="5">
    <source>
        <dbReference type="ARBA" id="ARBA00023136"/>
    </source>
</evidence>
<feature type="transmembrane region" description="Helical" evidence="7">
    <location>
        <begin position="221"/>
        <end position="252"/>
    </location>
</feature>
<dbReference type="PANTHER" id="PTHR33885:SF3">
    <property type="entry name" value="PHAGE SHOCK PROTEIN C"/>
    <property type="match status" value="1"/>
</dbReference>
<dbReference type="InterPro" id="IPR007168">
    <property type="entry name" value="Phageshock_PspC_N"/>
</dbReference>
<feature type="transmembrane region" description="Helical" evidence="7">
    <location>
        <begin position="149"/>
        <end position="179"/>
    </location>
</feature>
<feature type="transmembrane region" description="Helical" evidence="7">
    <location>
        <begin position="272"/>
        <end position="294"/>
    </location>
</feature>
<feature type="transmembrane region" description="Helical" evidence="7">
    <location>
        <begin position="306"/>
        <end position="324"/>
    </location>
</feature>